<comment type="caution">
    <text evidence="5">The sequence shown here is derived from an EMBL/GenBank/DDBJ whole genome shotgun (WGS) entry which is preliminary data.</text>
</comment>
<feature type="repeat" description="WD" evidence="4">
    <location>
        <begin position="54"/>
        <end position="95"/>
    </location>
</feature>
<name>A0ABV0WIM6_9TELE</name>
<protein>
    <submittedName>
        <fullName evidence="5">WD repeat-containing protein 1</fullName>
    </submittedName>
</protein>
<evidence type="ECO:0000313" key="6">
    <source>
        <dbReference type="Proteomes" id="UP001444071"/>
    </source>
</evidence>
<accession>A0ABV0WIM6</accession>
<gene>
    <name evidence="5" type="primary">WDR1</name>
    <name evidence="5" type="ORF">XENORESO_003689</name>
</gene>
<dbReference type="Proteomes" id="UP001444071">
    <property type="component" value="Unassembled WGS sequence"/>
</dbReference>
<keyword evidence="1 4" id="KW-0853">WD repeat</keyword>
<sequence>MPLVLKQVFASLPQMERGVAKVIGGDPKGNNFLYTNGKCVIIRNIENPAIADIYTEHAHQVTVAKYAPSGFYIASGDASGKIRIWDTTQKEHMLKYEYTPISGKVKDIAWTEDSKRIAVVGDGREKFGAVFLWDSGSSVGEISGHAKLINSVDIRQKRPYRLATASDDTCSSFFEGPPFKFKFTLRCCLVLLLQRYIISIPHKRLVCDPNVFSSGCAGHWYSCRAPPMVFLLL</sequence>
<evidence type="ECO:0000313" key="5">
    <source>
        <dbReference type="EMBL" id="MEQ2269370.1"/>
    </source>
</evidence>
<dbReference type="SUPFAM" id="SSF50978">
    <property type="entry name" value="WD40 repeat-like"/>
    <property type="match status" value="1"/>
</dbReference>
<comment type="similarity">
    <text evidence="3">Belongs to the WD repeat AIP1 family.</text>
</comment>
<dbReference type="Gene3D" id="2.130.10.10">
    <property type="entry name" value="YVTN repeat-like/Quinoprotein amine dehydrogenase"/>
    <property type="match status" value="1"/>
</dbReference>
<organism evidence="5 6">
    <name type="scientific">Xenotaenia resolanae</name>
    <dbReference type="NCBI Taxonomy" id="208358"/>
    <lineage>
        <taxon>Eukaryota</taxon>
        <taxon>Metazoa</taxon>
        <taxon>Chordata</taxon>
        <taxon>Craniata</taxon>
        <taxon>Vertebrata</taxon>
        <taxon>Euteleostomi</taxon>
        <taxon>Actinopterygii</taxon>
        <taxon>Neopterygii</taxon>
        <taxon>Teleostei</taxon>
        <taxon>Neoteleostei</taxon>
        <taxon>Acanthomorphata</taxon>
        <taxon>Ovalentaria</taxon>
        <taxon>Atherinomorphae</taxon>
        <taxon>Cyprinodontiformes</taxon>
        <taxon>Goodeidae</taxon>
        <taxon>Xenotaenia</taxon>
    </lineage>
</organism>
<dbReference type="PROSITE" id="PS50294">
    <property type="entry name" value="WD_REPEATS_REGION"/>
    <property type="match status" value="1"/>
</dbReference>
<dbReference type="InterPro" id="IPR001680">
    <property type="entry name" value="WD40_rpt"/>
</dbReference>
<keyword evidence="2" id="KW-0677">Repeat</keyword>
<evidence type="ECO:0000256" key="1">
    <source>
        <dbReference type="ARBA" id="ARBA00022574"/>
    </source>
</evidence>
<dbReference type="PANTHER" id="PTHR19856:SF0">
    <property type="entry name" value="WD REPEAT-CONTAINING PROTEIN 1"/>
    <property type="match status" value="1"/>
</dbReference>
<dbReference type="PANTHER" id="PTHR19856">
    <property type="entry name" value="WD-REPEATCONTAINING PROTEIN WDR1"/>
    <property type="match status" value="1"/>
</dbReference>
<reference evidence="5 6" key="1">
    <citation type="submission" date="2021-06" db="EMBL/GenBank/DDBJ databases">
        <authorList>
            <person name="Palmer J.M."/>
        </authorList>
    </citation>
    <scope>NUCLEOTIDE SEQUENCE [LARGE SCALE GENOMIC DNA]</scope>
    <source>
        <strain evidence="5 6">XR_2019</strain>
        <tissue evidence="5">Muscle</tissue>
    </source>
</reference>
<keyword evidence="6" id="KW-1185">Reference proteome</keyword>
<dbReference type="Pfam" id="PF00400">
    <property type="entry name" value="WD40"/>
    <property type="match status" value="1"/>
</dbReference>
<dbReference type="InterPro" id="IPR036322">
    <property type="entry name" value="WD40_repeat_dom_sf"/>
</dbReference>
<dbReference type="SMART" id="SM00320">
    <property type="entry name" value="WD40"/>
    <property type="match status" value="3"/>
</dbReference>
<dbReference type="EMBL" id="JAHRIM010051686">
    <property type="protein sequence ID" value="MEQ2269370.1"/>
    <property type="molecule type" value="Genomic_DNA"/>
</dbReference>
<evidence type="ECO:0000256" key="4">
    <source>
        <dbReference type="PROSITE-ProRule" id="PRU00221"/>
    </source>
</evidence>
<evidence type="ECO:0000256" key="3">
    <source>
        <dbReference type="ARBA" id="ARBA00038366"/>
    </source>
</evidence>
<dbReference type="PROSITE" id="PS50082">
    <property type="entry name" value="WD_REPEATS_2"/>
    <property type="match status" value="1"/>
</dbReference>
<dbReference type="InterPro" id="IPR015943">
    <property type="entry name" value="WD40/YVTN_repeat-like_dom_sf"/>
</dbReference>
<proteinExistence type="inferred from homology"/>
<evidence type="ECO:0000256" key="2">
    <source>
        <dbReference type="ARBA" id="ARBA00022737"/>
    </source>
</evidence>